<dbReference type="GO" id="GO:0004553">
    <property type="term" value="F:hydrolase activity, hydrolyzing O-glycosyl compounds"/>
    <property type="evidence" value="ECO:0007669"/>
    <property type="project" value="InterPro"/>
</dbReference>
<dbReference type="EMBL" id="FMUB01000011">
    <property type="protein sequence ID" value="SCX29868.1"/>
    <property type="molecule type" value="Genomic_DNA"/>
</dbReference>
<evidence type="ECO:0000256" key="4">
    <source>
        <dbReference type="SAM" id="Phobius"/>
    </source>
</evidence>
<evidence type="ECO:0000313" key="8">
    <source>
        <dbReference type="Proteomes" id="UP000199707"/>
    </source>
</evidence>
<comment type="similarity">
    <text evidence="3">Belongs to the glycosyl hydrolase 5 (cellulase A) family.</text>
</comment>
<keyword evidence="4" id="KW-0472">Membrane</keyword>
<dbReference type="InterPro" id="IPR017853">
    <property type="entry name" value="GH"/>
</dbReference>
<evidence type="ECO:0000256" key="1">
    <source>
        <dbReference type="ARBA" id="ARBA00022801"/>
    </source>
</evidence>
<dbReference type="Gene3D" id="3.20.20.80">
    <property type="entry name" value="Glycosidases"/>
    <property type="match status" value="1"/>
</dbReference>
<dbReference type="Pfam" id="PF00150">
    <property type="entry name" value="Cellulase"/>
    <property type="match status" value="1"/>
</dbReference>
<evidence type="ECO:0000256" key="3">
    <source>
        <dbReference type="RuleBase" id="RU361153"/>
    </source>
</evidence>
<dbReference type="RefSeq" id="WP_090362540.1">
    <property type="nucleotide sequence ID" value="NZ_FMUB01000011.1"/>
</dbReference>
<feature type="domain" description="Glycoside hydrolase family 5" evidence="5">
    <location>
        <begin position="54"/>
        <end position="304"/>
    </location>
</feature>
<evidence type="ECO:0000313" key="7">
    <source>
        <dbReference type="EMBL" id="SCX29868.1"/>
    </source>
</evidence>
<evidence type="ECO:0000313" key="6">
    <source>
        <dbReference type="EMBL" id="QNJ92265.1"/>
    </source>
</evidence>
<reference evidence="8" key="1">
    <citation type="submission" date="2016-10" db="EMBL/GenBank/DDBJ databases">
        <authorList>
            <person name="Varghese N."/>
            <person name="Submissions S."/>
        </authorList>
    </citation>
    <scope>NUCLEOTIDE SEQUENCE [LARGE SCALE GENOMIC DNA]</scope>
    <source>
        <strain evidence="8">UNC267MFSha1.1M11</strain>
    </source>
</reference>
<sequence>MNYPARKYSRVAASVIVSLVTLAVLFVVPTSQRHRPMEFGQVTPLAASSSTLGFADSQFFFYNEDQVAQTVQRWVANNIHAVRIGIPWANVETKKGVYDWSRADRVVAAAAAANISIICAITSSPLWAAAPGSIPPNGRPASPDVYGNFTAAVAARYKGKIAAYEIWNEPNGIFGYRPVPDPSGYTDLLKAAYPKIKAVDPSVTVLGGVLGSGKSWSTWTINPVTFLTKMYAAGAGPYFDALSYHPYSYTMKFSEGMYQSDSPVEQLVRLRLLMLANNERAKSIWVTEFGAPTNRVSEDAQAALISNMISSWRELPFGGPLMLYTTRDLNSSSAMEEDRFGVYQTNWTAKKAQRVVQSPPGTSAVYQRFATVTDPALGDVLSPVFAATSTVWAQLRTAAMLWELTPGQFVWSPSPVGDVARARRVVPLTAFANGYQDFTGSTPVRVWYSPQTGAHWGSKEFAKAWVPQLGLATSDEAWVFGGKKIMFQNGSMTWAPLGGTKVWLNQQR</sequence>
<keyword evidence="4" id="KW-0812">Transmembrane</keyword>
<evidence type="ECO:0000259" key="5">
    <source>
        <dbReference type="Pfam" id="PF00150"/>
    </source>
</evidence>
<dbReference type="AlphaFoldDB" id="A0A1G4WUJ0"/>
<keyword evidence="1 3" id="KW-0378">Hydrolase</keyword>
<protein>
    <submittedName>
        <fullName evidence="7">Cellulase (Glycosyl hydrolase family 5)</fullName>
    </submittedName>
    <submittedName>
        <fullName evidence="6">Cellulase family glycosylhydrolase</fullName>
    </submittedName>
</protein>
<dbReference type="SUPFAM" id="SSF51445">
    <property type="entry name" value="(Trans)glycosidases"/>
    <property type="match status" value="1"/>
</dbReference>
<dbReference type="KEGG" id="mflu:HZU40_29565"/>
<keyword evidence="4" id="KW-1133">Transmembrane helix</keyword>
<reference evidence="6 9" key="3">
    <citation type="submission" date="2020-07" db="EMBL/GenBank/DDBJ databases">
        <title>Draft genome sequence of four isobutane-metabolizing strains capable of cometabolically degrading diverse ether contaminants.</title>
        <authorList>
            <person name="Chen W."/>
            <person name="Faulkner N."/>
            <person name="Smith C."/>
            <person name="Hyman M."/>
        </authorList>
    </citation>
    <scope>NUCLEOTIDE SEQUENCE [LARGE SCALE GENOMIC DNA]</scope>
    <source>
        <strain evidence="6 9">2A</strain>
    </source>
</reference>
<feature type="transmembrane region" description="Helical" evidence="4">
    <location>
        <begin position="12"/>
        <end position="29"/>
    </location>
</feature>
<dbReference type="InterPro" id="IPR001547">
    <property type="entry name" value="Glyco_hydro_5"/>
</dbReference>
<reference evidence="7" key="2">
    <citation type="submission" date="2016-10" db="EMBL/GenBank/DDBJ databases">
        <authorList>
            <person name="de Groot N.N."/>
        </authorList>
    </citation>
    <scope>NUCLEOTIDE SEQUENCE [LARGE SCALE GENOMIC DNA]</scope>
    <source>
        <strain evidence="7">UNC267MFSha1.1M11</strain>
    </source>
</reference>
<dbReference type="PANTHER" id="PTHR12631">
    <property type="entry name" value="ALPHA-L-IDURONIDASE"/>
    <property type="match status" value="1"/>
</dbReference>
<name>A0A1G4WUJ0_9MYCO</name>
<dbReference type="InterPro" id="IPR051923">
    <property type="entry name" value="Glycosyl_Hydrolase_39"/>
</dbReference>
<gene>
    <name evidence="6" type="ORF">HZU40_29565</name>
    <name evidence="7" type="ORF">SAMN02799620_04932</name>
</gene>
<evidence type="ECO:0000256" key="2">
    <source>
        <dbReference type="ARBA" id="ARBA00023295"/>
    </source>
</evidence>
<dbReference type="PANTHER" id="PTHR12631:SF10">
    <property type="entry name" value="BETA-XYLOSIDASE-LIKE PROTEIN-RELATED"/>
    <property type="match status" value="1"/>
</dbReference>
<accession>A0A1G4WUJ0</accession>
<proteinExistence type="inferred from homology"/>
<dbReference type="Proteomes" id="UP000515498">
    <property type="component" value="Chromosome"/>
</dbReference>
<keyword evidence="2 3" id="KW-0326">Glycosidase</keyword>
<dbReference type="Proteomes" id="UP000199707">
    <property type="component" value="Unassembled WGS sequence"/>
</dbReference>
<dbReference type="STRING" id="1502745.SAMN02799620_04932"/>
<dbReference type="GO" id="GO:0000272">
    <property type="term" value="P:polysaccharide catabolic process"/>
    <property type="evidence" value="ECO:0007669"/>
    <property type="project" value="InterPro"/>
</dbReference>
<evidence type="ECO:0000313" key="9">
    <source>
        <dbReference type="Proteomes" id="UP000515498"/>
    </source>
</evidence>
<dbReference type="EMBL" id="CP059894">
    <property type="protein sequence ID" value="QNJ92265.1"/>
    <property type="molecule type" value="Genomic_DNA"/>
</dbReference>
<organism evidence="7 8">
    <name type="scientific">Mycolicibacterium fluoranthenivorans</name>
    <dbReference type="NCBI Taxonomy" id="258505"/>
    <lineage>
        <taxon>Bacteria</taxon>
        <taxon>Bacillati</taxon>
        <taxon>Actinomycetota</taxon>
        <taxon>Actinomycetes</taxon>
        <taxon>Mycobacteriales</taxon>
        <taxon>Mycobacteriaceae</taxon>
        <taxon>Mycolicibacterium</taxon>
    </lineage>
</organism>